<evidence type="ECO:0000256" key="7">
    <source>
        <dbReference type="ARBA" id="ARBA00023136"/>
    </source>
</evidence>
<evidence type="ECO:0000313" key="11">
    <source>
        <dbReference type="Proteomes" id="UP000278542"/>
    </source>
</evidence>
<keyword evidence="6 8" id="KW-1133">Transmembrane helix</keyword>
<evidence type="ECO:0000259" key="9">
    <source>
        <dbReference type="PROSITE" id="PS50928"/>
    </source>
</evidence>
<proteinExistence type="inferred from homology"/>
<feature type="transmembrane region" description="Helical" evidence="8">
    <location>
        <begin position="212"/>
        <end position="233"/>
    </location>
</feature>
<feature type="domain" description="ABC transmembrane type-1" evidence="9">
    <location>
        <begin position="177"/>
        <end position="383"/>
    </location>
</feature>
<dbReference type="InterPro" id="IPR035906">
    <property type="entry name" value="MetI-like_sf"/>
</dbReference>
<dbReference type="PANTHER" id="PTHR42929">
    <property type="entry name" value="INNER MEMBRANE ABC TRANSPORTER PERMEASE PROTEIN YDCU-RELATED-RELATED"/>
    <property type="match status" value="1"/>
</dbReference>
<sequence>MRIIGSCVLFNVFILLCAYVSLTNHQAFEYAMVDLLFTVMVFGLLVSLVGLFLTQYKATRLSYWVIIVGFVMFLPTLIPVGAMGIYYTLKRLKKLRDDSDLMTSYGRLLVTSIPYLWMLLLFLLPFLIVFKISFAEMVRAIPPYTDLVNYEDGIVNIALNVGNYLNLIDDTIYIDAYLQSLKIACISTFLCILIGYPLAWAITQCQQSTRNILLLLVILPSWTSFLIRVYAWMGILKNNGLLNNFLIWLGVIDDPLIILNTNLAVYIGIVYSYLPFVVLPIYTSLSKIDTTLVEAALDLGCKPIATFFKIIVPLTKSGVIAGGMLVFIPAVGEYVIPELLGGSDTLMIGKQLWLEFFNNRDWPAASAVASVMLLILIVPIFYFNKFQNKQMGGTE</sequence>
<feature type="transmembrane region" description="Helical" evidence="8">
    <location>
        <begin position="61"/>
        <end position="89"/>
    </location>
</feature>
<organism evidence="10 11">
    <name type="scientific">Orbus hercynius</name>
    <dbReference type="NCBI Taxonomy" id="593135"/>
    <lineage>
        <taxon>Bacteria</taxon>
        <taxon>Pseudomonadati</taxon>
        <taxon>Pseudomonadota</taxon>
        <taxon>Gammaproteobacteria</taxon>
        <taxon>Orbales</taxon>
        <taxon>Orbaceae</taxon>
        <taxon>Orbus</taxon>
    </lineage>
</organism>
<dbReference type="GO" id="GO:0005886">
    <property type="term" value="C:plasma membrane"/>
    <property type="evidence" value="ECO:0007669"/>
    <property type="project" value="UniProtKB-SubCell"/>
</dbReference>
<dbReference type="Gene3D" id="1.10.3720.10">
    <property type="entry name" value="MetI-like"/>
    <property type="match status" value="1"/>
</dbReference>
<evidence type="ECO:0000256" key="1">
    <source>
        <dbReference type="ARBA" id="ARBA00004651"/>
    </source>
</evidence>
<gene>
    <name evidence="10" type="ORF">DES39_0933</name>
</gene>
<dbReference type="FunFam" id="1.10.3720.10:FF:000043">
    <property type="entry name" value="Putrescine ABC transporter permease PotH"/>
    <property type="match status" value="1"/>
</dbReference>
<feature type="transmembrane region" description="Helical" evidence="8">
    <location>
        <begin position="109"/>
        <end position="130"/>
    </location>
</feature>
<name>A0A495RJH3_9GAMM</name>
<dbReference type="AlphaFoldDB" id="A0A495RJH3"/>
<evidence type="ECO:0000256" key="2">
    <source>
        <dbReference type="ARBA" id="ARBA00007069"/>
    </source>
</evidence>
<dbReference type="GO" id="GO:0055085">
    <property type="term" value="P:transmembrane transport"/>
    <property type="evidence" value="ECO:0007669"/>
    <property type="project" value="InterPro"/>
</dbReference>
<keyword evidence="11" id="KW-1185">Reference proteome</keyword>
<dbReference type="Pfam" id="PF00528">
    <property type="entry name" value="BPD_transp_1"/>
    <property type="match status" value="1"/>
</dbReference>
<evidence type="ECO:0000256" key="3">
    <source>
        <dbReference type="ARBA" id="ARBA00022448"/>
    </source>
</evidence>
<keyword evidence="4" id="KW-1003">Cell membrane</keyword>
<dbReference type="CDD" id="cd06261">
    <property type="entry name" value="TM_PBP2"/>
    <property type="match status" value="1"/>
</dbReference>
<feature type="transmembrane region" description="Helical" evidence="8">
    <location>
        <begin position="362"/>
        <end position="383"/>
    </location>
</feature>
<dbReference type="Proteomes" id="UP000278542">
    <property type="component" value="Unassembled WGS sequence"/>
</dbReference>
<comment type="caution">
    <text evidence="10">The sequence shown here is derived from an EMBL/GenBank/DDBJ whole genome shotgun (WGS) entry which is preliminary data.</text>
</comment>
<dbReference type="InterPro" id="IPR000515">
    <property type="entry name" value="MetI-like"/>
</dbReference>
<reference evidence="10 11" key="1">
    <citation type="submission" date="2018-10" db="EMBL/GenBank/DDBJ databases">
        <title>Genomic Encyclopedia of Type Strains, Phase IV (KMG-IV): sequencing the most valuable type-strain genomes for metagenomic binning, comparative biology and taxonomic classification.</title>
        <authorList>
            <person name="Goeker M."/>
        </authorList>
    </citation>
    <scope>NUCLEOTIDE SEQUENCE [LARGE SCALE GENOMIC DNA]</scope>
    <source>
        <strain evidence="10 11">DSM 22228</strain>
    </source>
</reference>
<feature type="transmembrane region" description="Helical" evidence="8">
    <location>
        <begin position="35"/>
        <end position="54"/>
    </location>
</feature>
<dbReference type="NCBIfam" id="NF007963">
    <property type="entry name" value="PRK10683.1"/>
    <property type="match status" value="1"/>
</dbReference>
<evidence type="ECO:0000256" key="6">
    <source>
        <dbReference type="ARBA" id="ARBA00022989"/>
    </source>
</evidence>
<dbReference type="SUPFAM" id="SSF161098">
    <property type="entry name" value="MetI-like"/>
    <property type="match status" value="1"/>
</dbReference>
<dbReference type="EMBL" id="RBWY01000001">
    <property type="protein sequence ID" value="RKS87692.1"/>
    <property type="molecule type" value="Genomic_DNA"/>
</dbReference>
<feature type="transmembrane region" description="Helical" evidence="8">
    <location>
        <begin position="7"/>
        <end position="23"/>
    </location>
</feature>
<evidence type="ECO:0000313" key="10">
    <source>
        <dbReference type="EMBL" id="RKS87692.1"/>
    </source>
</evidence>
<evidence type="ECO:0000256" key="5">
    <source>
        <dbReference type="ARBA" id="ARBA00022692"/>
    </source>
</evidence>
<dbReference type="PROSITE" id="PS50928">
    <property type="entry name" value="ABC_TM1"/>
    <property type="match status" value="1"/>
</dbReference>
<feature type="transmembrane region" description="Helical" evidence="8">
    <location>
        <begin position="240"/>
        <end position="258"/>
    </location>
</feature>
<comment type="subcellular location">
    <subcellularLocation>
        <location evidence="1 8">Cell membrane</location>
        <topology evidence="1 8">Multi-pass membrane protein</topology>
    </subcellularLocation>
</comment>
<accession>A0A495RJH3</accession>
<comment type="similarity">
    <text evidence="2">Belongs to the binding-protein-dependent transport system permease family. CysTW subfamily.</text>
</comment>
<keyword evidence="7 8" id="KW-0472">Membrane</keyword>
<dbReference type="PANTHER" id="PTHR42929:SF3">
    <property type="entry name" value="PUTRESCINE TRANSPORT SYSTEM PERMEASE PROTEIN POTH"/>
    <property type="match status" value="1"/>
</dbReference>
<feature type="transmembrane region" description="Helical" evidence="8">
    <location>
        <begin position="264"/>
        <end position="282"/>
    </location>
</feature>
<keyword evidence="3 8" id="KW-0813">Transport</keyword>
<protein>
    <submittedName>
        <fullName evidence="10">ABC-type spermidine/putrescine transport system permease subunit I</fullName>
    </submittedName>
</protein>
<keyword evidence="5 8" id="KW-0812">Transmembrane</keyword>
<evidence type="ECO:0000256" key="4">
    <source>
        <dbReference type="ARBA" id="ARBA00022475"/>
    </source>
</evidence>
<evidence type="ECO:0000256" key="8">
    <source>
        <dbReference type="RuleBase" id="RU363032"/>
    </source>
</evidence>
<feature type="transmembrane region" description="Helical" evidence="8">
    <location>
        <begin position="181"/>
        <end position="200"/>
    </location>
</feature>